<keyword evidence="2 4" id="KW-0547">Nucleotide-binding</keyword>
<dbReference type="GO" id="GO:0005525">
    <property type="term" value="F:GTP binding"/>
    <property type="evidence" value="ECO:0007669"/>
    <property type="project" value="UniProtKB-KW"/>
</dbReference>
<comment type="subcellular location">
    <subcellularLocation>
        <location evidence="4">Cytoplasm</location>
    </subcellularLocation>
</comment>
<sequence length="276" mass="31009">MAKTRRLITENLKLVDVVIEIVDARLPLSSRNPLIDEIVGDKPRVMLLNKADLADEQLTRLWTQYYSDQGLVVLPFNALQGASRSAKKQLLEAIQSQAQNLLEKRKNKGIINKTIRMMIVGIPNVGKSTLINFLVGKGAAETADRPGVTRGKQWIRLEKDLELLDTPGILWPKFEDPQVGFKLAATGAISENAYDPVELSLELLNWFRLHAPGRVETRYKITENEDVFLMLTDICKRRGFLRPGGVPDLEKGAIMLLDEFRAGKLGQVTLDQEPQK</sequence>
<evidence type="ECO:0000256" key="3">
    <source>
        <dbReference type="ARBA" id="ARBA00023134"/>
    </source>
</evidence>
<comment type="function">
    <text evidence="4">Required for a late step of 50S ribosomal subunit assembly. Has GTPase activity.</text>
</comment>
<dbReference type="PANTHER" id="PTHR45782:SF4">
    <property type="entry name" value="MITOCHONDRIAL RIBOSOME-ASSOCIATED GTPASE 1"/>
    <property type="match status" value="1"/>
</dbReference>
<dbReference type="InterPro" id="IPR006073">
    <property type="entry name" value="GTP-bd"/>
</dbReference>
<protein>
    <recommendedName>
        <fullName evidence="1 4">Ribosome biogenesis GTPase A</fullName>
    </recommendedName>
</protein>
<evidence type="ECO:0000313" key="8">
    <source>
        <dbReference type="Proteomes" id="UP000515847"/>
    </source>
</evidence>
<keyword evidence="8" id="KW-1185">Reference proteome</keyword>
<accession>A0A7G6E8B3</accession>
<dbReference type="InterPro" id="IPR016478">
    <property type="entry name" value="GTPase_MTG1"/>
</dbReference>
<dbReference type="PANTHER" id="PTHR45782">
    <property type="entry name" value="MITOCHONDRIAL RIBOSOME-ASSOCIATED GTPASE 1"/>
    <property type="match status" value="1"/>
</dbReference>
<dbReference type="Gene3D" id="3.40.50.300">
    <property type="entry name" value="P-loop containing nucleotide triphosphate hydrolases"/>
    <property type="match status" value="1"/>
</dbReference>
<dbReference type="AlphaFoldDB" id="A0A7G6E8B3"/>
<feature type="binding site" evidence="5">
    <location>
        <begin position="124"/>
        <end position="129"/>
    </location>
    <ligand>
        <name>GTP</name>
        <dbReference type="ChEBI" id="CHEBI:37565"/>
    </ligand>
</feature>
<dbReference type="InterPro" id="IPR023179">
    <property type="entry name" value="GTP-bd_ortho_bundle_sf"/>
</dbReference>
<dbReference type="InterPro" id="IPR019991">
    <property type="entry name" value="GTP-bd_ribosome_bgen"/>
</dbReference>
<keyword evidence="3 4" id="KW-0342">GTP-binding</keyword>
<dbReference type="KEGG" id="tfr:BR63_06140"/>
<dbReference type="GO" id="GO:0006412">
    <property type="term" value="P:translation"/>
    <property type="evidence" value="ECO:0007669"/>
    <property type="project" value="TreeGrafter"/>
</dbReference>
<dbReference type="OrthoDB" id="9779790at2"/>
<evidence type="ECO:0000256" key="2">
    <source>
        <dbReference type="ARBA" id="ARBA00022741"/>
    </source>
</evidence>
<name>A0A7G6E8B3_THEFR</name>
<dbReference type="GO" id="GO:0005737">
    <property type="term" value="C:cytoplasm"/>
    <property type="evidence" value="ECO:0007669"/>
    <property type="project" value="UniProtKB-SubCell"/>
</dbReference>
<dbReference type="EMBL" id="CP045798">
    <property type="protein sequence ID" value="QNB48317.1"/>
    <property type="molecule type" value="Genomic_DNA"/>
</dbReference>
<feature type="binding site" evidence="5">
    <location>
        <begin position="49"/>
        <end position="52"/>
    </location>
    <ligand>
        <name>GTP</name>
        <dbReference type="ChEBI" id="CHEBI:37565"/>
    </ligand>
</feature>
<keyword evidence="4" id="KW-0963">Cytoplasm</keyword>
<dbReference type="GO" id="GO:0003924">
    <property type="term" value="F:GTPase activity"/>
    <property type="evidence" value="ECO:0007669"/>
    <property type="project" value="TreeGrafter"/>
</dbReference>
<feature type="binding site" evidence="5">
    <location>
        <position position="168"/>
    </location>
    <ligand>
        <name>GTP</name>
        <dbReference type="ChEBI" id="CHEBI:37565"/>
    </ligand>
</feature>
<reference evidence="7 8" key="1">
    <citation type="journal article" date="2019" name="Front. Microbiol.">
        <title>Thermoanaerosceptrum fracticalcis gen. nov. sp. nov., a Novel Fumarate-Fermenting Microorganism From a Deep Fractured Carbonate Aquifer of the US Great Basin.</title>
        <authorList>
            <person name="Hamilton-Brehm S.D."/>
            <person name="Stewart L.E."/>
            <person name="Zavarin M."/>
            <person name="Caldwell M."/>
            <person name="Lawson P.A."/>
            <person name="Onstott T.C."/>
            <person name="Grzymski J."/>
            <person name="Neveux I."/>
            <person name="Lollar B.S."/>
            <person name="Russell C.E."/>
            <person name="Moser D.P."/>
        </authorList>
    </citation>
    <scope>NUCLEOTIDE SEQUENCE [LARGE SCALE GENOMIC DNA]</scope>
    <source>
        <strain evidence="7 8">DRI-13</strain>
    </source>
</reference>
<dbReference type="InterPro" id="IPR030378">
    <property type="entry name" value="G_CP_dom"/>
</dbReference>
<gene>
    <name evidence="7" type="primary">ylqF</name>
    <name evidence="7" type="ORF">BR63_06140</name>
</gene>
<dbReference type="Gene3D" id="1.10.1580.10">
    <property type="match status" value="1"/>
</dbReference>
<dbReference type="NCBIfam" id="TIGR03596">
    <property type="entry name" value="GTPase_YlqF"/>
    <property type="match status" value="1"/>
</dbReference>
<dbReference type="PROSITE" id="PS51721">
    <property type="entry name" value="G_CP"/>
    <property type="match status" value="1"/>
</dbReference>
<dbReference type="Proteomes" id="UP000515847">
    <property type="component" value="Chromosome"/>
</dbReference>
<dbReference type="CDD" id="cd01856">
    <property type="entry name" value="YlqF"/>
    <property type="match status" value="1"/>
</dbReference>
<dbReference type="FunFam" id="3.40.50.300:FF:000590">
    <property type="entry name" value="Ribosome biogenesis GTPase A"/>
    <property type="match status" value="1"/>
</dbReference>
<dbReference type="InterPro" id="IPR027417">
    <property type="entry name" value="P-loop_NTPase"/>
</dbReference>
<feature type="domain" description="CP-type G" evidence="6">
    <location>
        <begin position="4"/>
        <end position="172"/>
    </location>
</feature>
<evidence type="ECO:0000256" key="4">
    <source>
        <dbReference type="PIRNR" id="PIRNR006230"/>
    </source>
</evidence>
<dbReference type="Pfam" id="PF01926">
    <property type="entry name" value="MMR_HSR1"/>
    <property type="match status" value="1"/>
</dbReference>
<organism evidence="7 8">
    <name type="scientific">Thermanaerosceptrum fracticalcis</name>
    <dbReference type="NCBI Taxonomy" id="1712410"/>
    <lineage>
        <taxon>Bacteria</taxon>
        <taxon>Bacillati</taxon>
        <taxon>Bacillota</taxon>
        <taxon>Clostridia</taxon>
        <taxon>Eubacteriales</taxon>
        <taxon>Peptococcaceae</taxon>
        <taxon>Thermanaerosceptrum</taxon>
    </lineage>
</organism>
<evidence type="ECO:0000313" key="7">
    <source>
        <dbReference type="EMBL" id="QNB48317.1"/>
    </source>
</evidence>
<evidence type="ECO:0000256" key="5">
    <source>
        <dbReference type="PIRSR" id="PIRSR006230-1"/>
    </source>
</evidence>
<evidence type="ECO:0000259" key="6">
    <source>
        <dbReference type="PROSITE" id="PS51721"/>
    </source>
</evidence>
<proteinExistence type="inferred from homology"/>
<comment type="similarity">
    <text evidence="4">Belongs to the TRAFAC class YlqF/YawG GTPase family. MTG1 subfamily.</text>
</comment>
<evidence type="ECO:0000256" key="1">
    <source>
        <dbReference type="ARBA" id="ARBA00014898"/>
    </source>
</evidence>
<dbReference type="SUPFAM" id="SSF52540">
    <property type="entry name" value="P-loop containing nucleoside triphosphate hydrolases"/>
    <property type="match status" value="1"/>
</dbReference>
<dbReference type="PIRSF" id="PIRSF006230">
    <property type="entry name" value="MG442"/>
    <property type="match status" value="1"/>
</dbReference>